<dbReference type="Gene3D" id="4.10.60.10">
    <property type="entry name" value="Zinc finger, CCHC-type"/>
    <property type="match status" value="1"/>
</dbReference>
<proteinExistence type="predicted"/>
<evidence type="ECO:0000259" key="4">
    <source>
        <dbReference type="PROSITE" id="PS50158"/>
    </source>
</evidence>
<feature type="non-terminal residue" evidence="5">
    <location>
        <position position="1"/>
    </location>
</feature>
<evidence type="ECO:0000313" key="6">
    <source>
        <dbReference type="Proteomes" id="UP000271974"/>
    </source>
</evidence>
<keyword evidence="1" id="KW-0863">Zinc-finger</keyword>
<dbReference type="PROSITE" id="PS50158">
    <property type="entry name" value="ZF_CCHC"/>
    <property type="match status" value="1"/>
</dbReference>
<protein>
    <recommendedName>
        <fullName evidence="4">CCHC-type domain-containing protein</fullName>
    </recommendedName>
</protein>
<gene>
    <name evidence="5" type="ORF">EGW08_023220</name>
</gene>
<keyword evidence="2" id="KW-0175">Coiled coil</keyword>
<dbReference type="Proteomes" id="UP000271974">
    <property type="component" value="Unassembled WGS sequence"/>
</dbReference>
<evidence type="ECO:0000256" key="3">
    <source>
        <dbReference type="SAM" id="MobiDB-lite"/>
    </source>
</evidence>
<dbReference type="InterPro" id="IPR036875">
    <property type="entry name" value="Znf_CCHC_sf"/>
</dbReference>
<dbReference type="OrthoDB" id="4369127at2759"/>
<feature type="coiled-coil region" evidence="2">
    <location>
        <begin position="83"/>
        <end position="131"/>
    </location>
</feature>
<name>A0A433SIZ8_ELYCH</name>
<dbReference type="EMBL" id="RQTK01001862">
    <property type="protein sequence ID" value="RUS69020.1"/>
    <property type="molecule type" value="Genomic_DNA"/>
</dbReference>
<comment type="caution">
    <text evidence="5">The sequence shown here is derived from an EMBL/GenBank/DDBJ whole genome shotgun (WGS) entry which is preliminary data.</text>
</comment>
<dbReference type="SMART" id="SM00343">
    <property type="entry name" value="ZnF_C2HC"/>
    <property type="match status" value="1"/>
</dbReference>
<dbReference type="Pfam" id="PF00098">
    <property type="entry name" value="zf-CCHC"/>
    <property type="match status" value="1"/>
</dbReference>
<accession>A0A433SIZ8</accession>
<reference evidence="5 6" key="1">
    <citation type="submission" date="2019-01" db="EMBL/GenBank/DDBJ databases">
        <title>A draft genome assembly of the solar-powered sea slug Elysia chlorotica.</title>
        <authorList>
            <person name="Cai H."/>
            <person name="Li Q."/>
            <person name="Fang X."/>
            <person name="Li J."/>
            <person name="Curtis N.E."/>
            <person name="Altenburger A."/>
            <person name="Shibata T."/>
            <person name="Feng M."/>
            <person name="Maeda T."/>
            <person name="Schwartz J.A."/>
            <person name="Shigenobu S."/>
            <person name="Lundholm N."/>
            <person name="Nishiyama T."/>
            <person name="Yang H."/>
            <person name="Hasebe M."/>
            <person name="Li S."/>
            <person name="Pierce S.K."/>
            <person name="Wang J."/>
        </authorList>
    </citation>
    <scope>NUCLEOTIDE SEQUENCE [LARGE SCALE GENOMIC DNA]</scope>
    <source>
        <strain evidence="5">EC2010</strain>
        <tissue evidence="5">Whole organism of an adult</tissue>
    </source>
</reference>
<keyword evidence="6" id="KW-1185">Reference proteome</keyword>
<keyword evidence="1" id="KW-0862">Zinc</keyword>
<feature type="domain" description="CCHC-type" evidence="4">
    <location>
        <begin position="149"/>
        <end position="166"/>
    </location>
</feature>
<evidence type="ECO:0000313" key="5">
    <source>
        <dbReference type="EMBL" id="RUS69020.1"/>
    </source>
</evidence>
<evidence type="ECO:0000256" key="2">
    <source>
        <dbReference type="SAM" id="Coils"/>
    </source>
</evidence>
<sequence>LIEGLSDEYLKIHLKQYITLHPHTSFQELRKVVLMWAPDKYDGLACHRISTDTTQEKTTDTNIVMKEQTAEQEITMAEMIRGLTQAVSELQQFKRETETLRQTDIQQAEIIRELTQTVKELLEFKRNYENRVQTGRPREGRRRDEQRDRRCFNCGRSGHVAAACRQTKHHPQHSSSSDDDHRRETRTLQ</sequence>
<dbReference type="SUPFAM" id="SSF57756">
    <property type="entry name" value="Retrovirus zinc finger-like domains"/>
    <property type="match status" value="1"/>
</dbReference>
<feature type="compositionally biased region" description="Basic and acidic residues" evidence="3">
    <location>
        <begin position="176"/>
        <end position="189"/>
    </location>
</feature>
<evidence type="ECO:0000256" key="1">
    <source>
        <dbReference type="PROSITE-ProRule" id="PRU00047"/>
    </source>
</evidence>
<dbReference type="AlphaFoldDB" id="A0A433SIZ8"/>
<organism evidence="5 6">
    <name type="scientific">Elysia chlorotica</name>
    <name type="common">Eastern emerald elysia</name>
    <name type="synonym">Sea slug</name>
    <dbReference type="NCBI Taxonomy" id="188477"/>
    <lineage>
        <taxon>Eukaryota</taxon>
        <taxon>Metazoa</taxon>
        <taxon>Spiralia</taxon>
        <taxon>Lophotrochozoa</taxon>
        <taxon>Mollusca</taxon>
        <taxon>Gastropoda</taxon>
        <taxon>Heterobranchia</taxon>
        <taxon>Euthyneura</taxon>
        <taxon>Panpulmonata</taxon>
        <taxon>Sacoglossa</taxon>
        <taxon>Placobranchoidea</taxon>
        <taxon>Plakobranchidae</taxon>
        <taxon>Elysia</taxon>
    </lineage>
</organism>
<dbReference type="GO" id="GO:0008270">
    <property type="term" value="F:zinc ion binding"/>
    <property type="evidence" value="ECO:0007669"/>
    <property type="project" value="UniProtKB-KW"/>
</dbReference>
<dbReference type="GO" id="GO:0003676">
    <property type="term" value="F:nucleic acid binding"/>
    <property type="evidence" value="ECO:0007669"/>
    <property type="project" value="InterPro"/>
</dbReference>
<keyword evidence="1" id="KW-0479">Metal-binding</keyword>
<feature type="region of interest" description="Disordered" evidence="3">
    <location>
        <begin position="162"/>
        <end position="189"/>
    </location>
</feature>
<dbReference type="InterPro" id="IPR001878">
    <property type="entry name" value="Znf_CCHC"/>
</dbReference>